<name>A0A699HZX1_TANCI</name>
<reference evidence="1" key="1">
    <citation type="journal article" date="2019" name="Sci. Rep.">
        <title>Draft genome of Tanacetum cinerariifolium, the natural source of mosquito coil.</title>
        <authorList>
            <person name="Yamashiro T."/>
            <person name="Shiraishi A."/>
            <person name="Satake H."/>
            <person name="Nakayama K."/>
        </authorList>
    </citation>
    <scope>NUCLEOTIDE SEQUENCE</scope>
</reference>
<comment type="caution">
    <text evidence="1">The sequence shown here is derived from an EMBL/GenBank/DDBJ whole genome shotgun (WGS) entry which is preliminary data.</text>
</comment>
<proteinExistence type="predicted"/>
<evidence type="ECO:0008006" key="2">
    <source>
        <dbReference type="Google" id="ProtNLM"/>
    </source>
</evidence>
<accession>A0A699HZX1</accession>
<sequence>MSRGSFNSILVTQTYFNKLAPSMDPNSIYRSYRMTGPLIGEGSGNDRETPPMTSEHIYGHITALRSLVKEHNRKNTIDPIRMNLDEEDTTVGGTNIIRGKTVEDVDLKKPFKEALRTPLTRMIIKFASLEYKRPTNIKLYDGSIDLEDHLNRFSSAPNSGEWPMPVW</sequence>
<dbReference type="AlphaFoldDB" id="A0A699HZX1"/>
<dbReference type="EMBL" id="BKCJ010234435">
    <property type="protein sequence ID" value="GEZ03780.1"/>
    <property type="molecule type" value="Genomic_DNA"/>
</dbReference>
<evidence type="ECO:0000313" key="1">
    <source>
        <dbReference type="EMBL" id="GEZ03780.1"/>
    </source>
</evidence>
<protein>
    <recommendedName>
        <fullName evidence="2">Reverse transcriptase domain-containing protein</fullName>
    </recommendedName>
</protein>
<organism evidence="1">
    <name type="scientific">Tanacetum cinerariifolium</name>
    <name type="common">Dalmatian daisy</name>
    <name type="synonym">Chrysanthemum cinerariifolium</name>
    <dbReference type="NCBI Taxonomy" id="118510"/>
    <lineage>
        <taxon>Eukaryota</taxon>
        <taxon>Viridiplantae</taxon>
        <taxon>Streptophyta</taxon>
        <taxon>Embryophyta</taxon>
        <taxon>Tracheophyta</taxon>
        <taxon>Spermatophyta</taxon>
        <taxon>Magnoliopsida</taxon>
        <taxon>eudicotyledons</taxon>
        <taxon>Gunneridae</taxon>
        <taxon>Pentapetalae</taxon>
        <taxon>asterids</taxon>
        <taxon>campanulids</taxon>
        <taxon>Asterales</taxon>
        <taxon>Asteraceae</taxon>
        <taxon>Asteroideae</taxon>
        <taxon>Anthemideae</taxon>
        <taxon>Anthemidinae</taxon>
        <taxon>Tanacetum</taxon>
    </lineage>
</organism>
<gene>
    <name evidence="1" type="ORF">Tci_475753</name>
</gene>